<gene>
    <name evidence="1" type="ORF">RchiOBHm_Chr6g0285281</name>
</gene>
<dbReference type="AlphaFoldDB" id="A0A2P6PUH3"/>
<name>A0A2P6PUH3_ROSCH</name>
<reference evidence="1 2" key="1">
    <citation type="journal article" date="2018" name="Nat. Genet.">
        <title>The Rosa genome provides new insights in the design of modern roses.</title>
        <authorList>
            <person name="Bendahmane M."/>
        </authorList>
    </citation>
    <scope>NUCLEOTIDE SEQUENCE [LARGE SCALE GENOMIC DNA]</scope>
    <source>
        <strain evidence="2">cv. Old Blush</strain>
    </source>
</reference>
<dbReference type="Gramene" id="PRQ25588">
    <property type="protein sequence ID" value="PRQ25588"/>
    <property type="gene ID" value="RchiOBHm_Chr6g0285281"/>
</dbReference>
<sequence>MPLEAYMNSDLSSSSLTLATSWEYFSLGLSPNLHCTIVHLGSLVNFFAQLCHYAFRKPFQLDTIVPSSPGEKIYHFVERLLSFN</sequence>
<comment type="caution">
    <text evidence="1">The sequence shown here is derived from an EMBL/GenBank/DDBJ whole genome shotgun (WGS) entry which is preliminary data.</text>
</comment>
<dbReference type="Proteomes" id="UP000238479">
    <property type="component" value="Chromosome 6"/>
</dbReference>
<accession>A0A2P6PUH3</accession>
<evidence type="ECO:0000313" key="1">
    <source>
        <dbReference type="EMBL" id="PRQ25588.1"/>
    </source>
</evidence>
<dbReference type="EMBL" id="PDCK01000044">
    <property type="protein sequence ID" value="PRQ25588.1"/>
    <property type="molecule type" value="Genomic_DNA"/>
</dbReference>
<evidence type="ECO:0000313" key="2">
    <source>
        <dbReference type="Proteomes" id="UP000238479"/>
    </source>
</evidence>
<organism evidence="1 2">
    <name type="scientific">Rosa chinensis</name>
    <name type="common">China rose</name>
    <dbReference type="NCBI Taxonomy" id="74649"/>
    <lineage>
        <taxon>Eukaryota</taxon>
        <taxon>Viridiplantae</taxon>
        <taxon>Streptophyta</taxon>
        <taxon>Embryophyta</taxon>
        <taxon>Tracheophyta</taxon>
        <taxon>Spermatophyta</taxon>
        <taxon>Magnoliopsida</taxon>
        <taxon>eudicotyledons</taxon>
        <taxon>Gunneridae</taxon>
        <taxon>Pentapetalae</taxon>
        <taxon>rosids</taxon>
        <taxon>fabids</taxon>
        <taxon>Rosales</taxon>
        <taxon>Rosaceae</taxon>
        <taxon>Rosoideae</taxon>
        <taxon>Rosoideae incertae sedis</taxon>
        <taxon>Rosa</taxon>
    </lineage>
</organism>
<protein>
    <submittedName>
        <fullName evidence="1">Uncharacterized protein</fullName>
    </submittedName>
</protein>
<proteinExistence type="predicted"/>
<keyword evidence="2" id="KW-1185">Reference proteome</keyword>